<dbReference type="PANTHER" id="PTHR14859">
    <property type="entry name" value="CALCOFLUOR WHITE HYPERSENSITIVE PROTEIN PRECURSOR"/>
    <property type="match status" value="1"/>
</dbReference>
<gene>
    <name evidence="3" type="ORF">SAMN05216252_1207</name>
</gene>
<keyword evidence="4" id="KW-1185">Reference proteome</keyword>
<evidence type="ECO:0000313" key="4">
    <source>
        <dbReference type="Proteomes" id="UP000198280"/>
    </source>
</evidence>
<dbReference type="OrthoDB" id="155529at2"/>
<dbReference type="InterPro" id="IPR005135">
    <property type="entry name" value="Endo/exonuclease/phosphatase"/>
</dbReference>
<dbReference type="GO" id="GO:0016020">
    <property type="term" value="C:membrane"/>
    <property type="evidence" value="ECO:0007669"/>
    <property type="project" value="GOC"/>
</dbReference>
<dbReference type="AlphaFoldDB" id="A0A239LJM9"/>
<dbReference type="Pfam" id="PF03372">
    <property type="entry name" value="Exo_endo_phos"/>
    <property type="match status" value="1"/>
</dbReference>
<feature type="chain" id="PRO_5012692532" evidence="1">
    <location>
        <begin position="25"/>
        <end position="282"/>
    </location>
</feature>
<proteinExistence type="predicted"/>
<feature type="domain" description="Endonuclease/exonuclease/phosphatase" evidence="2">
    <location>
        <begin position="43"/>
        <end position="271"/>
    </location>
</feature>
<keyword evidence="3" id="KW-0269">Exonuclease</keyword>
<organism evidence="3 4">
    <name type="scientific">Actinacidiphila glaucinigra</name>
    <dbReference type="NCBI Taxonomy" id="235986"/>
    <lineage>
        <taxon>Bacteria</taxon>
        <taxon>Bacillati</taxon>
        <taxon>Actinomycetota</taxon>
        <taxon>Actinomycetes</taxon>
        <taxon>Kitasatosporales</taxon>
        <taxon>Streptomycetaceae</taxon>
        <taxon>Actinacidiphila</taxon>
    </lineage>
</organism>
<dbReference type="GO" id="GO:0004519">
    <property type="term" value="F:endonuclease activity"/>
    <property type="evidence" value="ECO:0007669"/>
    <property type="project" value="UniProtKB-KW"/>
</dbReference>
<evidence type="ECO:0000259" key="2">
    <source>
        <dbReference type="Pfam" id="PF03372"/>
    </source>
</evidence>
<protein>
    <submittedName>
        <fullName evidence="3">Metal-dependent hydrolase, endonuclease/exonuclease/phosphatase family</fullName>
    </submittedName>
</protein>
<keyword evidence="1" id="KW-0732">Signal</keyword>
<dbReference type="SUPFAM" id="SSF56219">
    <property type="entry name" value="DNase I-like"/>
    <property type="match status" value="1"/>
</dbReference>
<dbReference type="Gene3D" id="3.60.10.10">
    <property type="entry name" value="Endonuclease/exonuclease/phosphatase"/>
    <property type="match status" value="1"/>
</dbReference>
<evidence type="ECO:0000313" key="3">
    <source>
        <dbReference type="EMBL" id="SNT29879.1"/>
    </source>
</evidence>
<dbReference type="PANTHER" id="PTHR14859:SF15">
    <property type="entry name" value="ENDONUCLEASE_EXONUCLEASE_PHOSPHATASE DOMAIN-CONTAINING PROTEIN"/>
    <property type="match status" value="1"/>
</dbReference>
<dbReference type="RefSeq" id="WP_089227003.1">
    <property type="nucleotide sequence ID" value="NZ_FZOF01000020.1"/>
</dbReference>
<keyword evidence="3" id="KW-0255">Endonuclease</keyword>
<accession>A0A239LJM9</accession>
<dbReference type="GO" id="GO:0004527">
    <property type="term" value="F:exonuclease activity"/>
    <property type="evidence" value="ECO:0007669"/>
    <property type="project" value="UniProtKB-KW"/>
</dbReference>
<reference evidence="3 4" key="1">
    <citation type="submission" date="2017-06" db="EMBL/GenBank/DDBJ databases">
        <authorList>
            <person name="Kim H.J."/>
            <person name="Triplett B.A."/>
        </authorList>
    </citation>
    <scope>NUCLEOTIDE SEQUENCE [LARGE SCALE GENOMIC DNA]</scope>
    <source>
        <strain evidence="3 4">CGMCC 4.1858</strain>
    </source>
</reference>
<dbReference type="GO" id="GO:0006506">
    <property type="term" value="P:GPI anchor biosynthetic process"/>
    <property type="evidence" value="ECO:0007669"/>
    <property type="project" value="TreeGrafter"/>
</dbReference>
<feature type="signal peptide" evidence="1">
    <location>
        <begin position="1"/>
        <end position="24"/>
    </location>
</feature>
<dbReference type="InterPro" id="IPR051916">
    <property type="entry name" value="GPI-anchor_lipid_remodeler"/>
</dbReference>
<sequence length="282" mass="30139">MLRRTVSALAVVFALAATTGTAAATTGKAPAADGRGARVLDVMTFNIHHAQGTDDVLDVPRIADVVRRSGADVVGLQEVDNHYSARSDWADQAADLAKLLGYHVVFGANIDNAPPAGSDHRIQYGTAILSRYPITASDNTWLYKSPGQEQRGLLHATLNVRGKAVQFYCTHLAASSQTDRLQQTPQIVDLIGDKEPAVLVGDFNALPTAPESQPLQSRYTDAWARSLHGRGDGATYPAEAPTERIDAIYTTGDIKPLVTRVVQADPTASDHLPLVSKVLVTP</sequence>
<dbReference type="InterPro" id="IPR036691">
    <property type="entry name" value="Endo/exonu/phosph_ase_sf"/>
</dbReference>
<evidence type="ECO:0000256" key="1">
    <source>
        <dbReference type="SAM" id="SignalP"/>
    </source>
</evidence>
<keyword evidence="3" id="KW-0378">Hydrolase</keyword>
<dbReference type="Proteomes" id="UP000198280">
    <property type="component" value="Unassembled WGS sequence"/>
</dbReference>
<name>A0A239LJM9_9ACTN</name>
<dbReference type="EMBL" id="FZOF01000020">
    <property type="protein sequence ID" value="SNT29879.1"/>
    <property type="molecule type" value="Genomic_DNA"/>
</dbReference>
<keyword evidence="3" id="KW-0540">Nuclease</keyword>